<dbReference type="RefSeq" id="WP_035933652.1">
    <property type="nucleotide sequence ID" value="NZ_AVPL01000007.1"/>
</dbReference>
<dbReference type="Proteomes" id="UP000030013">
    <property type="component" value="Unassembled WGS sequence"/>
</dbReference>
<evidence type="ECO:0000313" key="7">
    <source>
        <dbReference type="EMBL" id="KGN42241.1"/>
    </source>
</evidence>
<keyword evidence="1" id="KW-0963">Cytoplasm</keyword>
<keyword evidence="3 7" id="KW-0489">Methyltransferase</keyword>
<dbReference type="InterPro" id="IPR007848">
    <property type="entry name" value="Small_mtfrase_dom"/>
</dbReference>
<evidence type="ECO:0000256" key="2">
    <source>
        <dbReference type="ARBA" id="ARBA00022552"/>
    </source>
</evidence>
<dbReference type="InterPro" id="IPR002052">
    <property type="entry name" value="DNA_methylase_N6_adenine_CS"/>
</dbReference>
<dbReference type="PANTHER" id="PTHR47816:SF5">
    <property type="entry name" value="RIBOSOMAL RNA LARGE SUBUNIT METHYLTRANSFERASE G"/>
    <property type="match status" value="1"/>
</dbReference>
<dbReference type="GO" id="GO:0006364">
    <property type="term" value="P:rRNA processing"/>
    <property type="evidence" value="ECO:0007669"/>
    <property type="project" value="UniProtKB-KW"/>
</dbReference>
<dbReference type="OrthoDB" id="29650at2"/>
<dbReference type="SUPFAM" id="SSF53335">
    <property type="entry name" value="S-adenosyl-L-methionine-dependent methyltransferases"/>
    <property type="match status" value="1"/>
</dbReference>
<evidence type="ECO:0000256" key="1">
    <source>
        <dbReference type="ARBA" id="ARBA00022490"/>
    </source>
</evidence>
<evidence type="ECO:0000256" key="3">
    <source>
        <dbReference type="ARBA" id="ARBA00022603"/>
    </source>
</evidence>
<gene>
    <name evidence="7" type="ORF">N801_01490</name>
</gene>
<dbReference type="CDD" id="cd02440">
    <property type="entry name" value="AdoMet_MTases"/>
    <property type="match status" value="1"/>
</dbReference>
<keyword evidence="4 7" id="KW-0808">Transferase</keyword>
<evidence type="ECO:0000259" key="6">
    <source>
        <dbReference type="Pfam" id="PF26049"/>
    </source>
</evidence>
<evidence type="ECO:0000313" key="8">
    <source>
        <dbReference type="Proteomes" id="UP000030013"/>
    </source>
</evidence>
<dbReference type="InterPro" id="IPR029063">
    <property type="entry name" value="SAM-dependent_MTases_sf"/>
</dbReference>
<dbReference type="InterPro" id="IPR046977">
    <property type="entry name" value="RsmC/RlmG"/>
</dbReference>
<accession>A0A0A0K383</accession>
<keyword evidence="8" id="KW-1185">Reference proteome</keyword>
<feature type="domain" description="RlmG N-terminal" evidence="6">
    <location>
        <begin position="11"/>
        <end position="184"/>
    </location>
</feature>
<evidence type="ECO:0000256" key="4">
    <source>
        <dbReference type="ARBA" id="ARBA00022679"/>
    </source>
</evidence>
<feature type="domain" description="Methyltransferase small" evidence="5">
    <location>
        <begin position="204"/>
        <end position="373"/>
    </location>
</feature>
<dbReference type="PANTHER" id="PTHR47816">
    <property type="entry name" value="RIBOSOMAL RNA SMALL SUBUNIT METHYLTRANSFERASE C"/>
    <property type="match status" value="1"/>
</dbReference>
<dbReference type="GO" id="GO:0032259">
    <property type="term" value="P:methylation"/>
    <property type="evidence" value="ECO:0007669"/>
    <property type="project" value="UniProtKB-KW"/>
</dbReference>
<dbReference type="AlphaFoldDB" id="A0A0A0K383"/>
<dbReference type="GO" id="GO:0003676">
    <property type="term" value="F:nucleic acid binding"/>
    <property type="evidence" value="ECO:0007669"/>
    <property type="project" value="InterPro"/>
</dbReference>
<dbReference type="GO" id="GO:0008170">
    <property type="term" value="F:N-methyltransferase activity"/>
    <property type="evidence" value="ECO:0007669"/>
    <property type="project" value="UniProtKB-ARBA"/>
</dbReference>
<proteinExistence type="predicted"/>
<dbReference type="eggNOG" id="COG2813">
    <property type="taxonomic scope" value="Bacteria"/>
</dbReference>
<dbReference type="PROSITE" id="PS00092">
    <property type="entry name" value="N6_MTASE"/>
    <property type="match status" value="1"/>
</dbReference>
<sequence length="379" mass="40454">MTTTSLDDWDDLRRWPDVEAPNLQAWDASDRLVLDEAGPLPDGRDDVVVIGDRHGALTLGAVALGASRVRVHQDGVLGERALAANAARRGIGRDGEALPFEHHPLDATLVDGARLVLLQLPRSLDELDEVAQLVAAHAHPEVRLVAGGRVKHMTRNMNEVLAASFGDVNASLARQKSRVLHATTPRRDVAGDWPHRQRHEDLGLTVVGHGGVFAGTGIDIGTRLLLEHIPDMRAAERAIDLASGSGVVAAALALARPNLQVLATDQSSAAVRSTVATAEANGVAARVDVVRADALETEPDASAQLVVLNPPFHVGAAVHSGLAERLFADVARVLAPGGELWCVWNTPQNYRPILDKIIGSTKQVQRTAKFTVTSSRRRA</sequence>
<dbReference type="Gene3D" id="3.40.50.150">
    <property type="entry name" value="Vaccinia Virus protein VP39"/>
    <property type="match status" value="2"/>
</dbReference>
<evidence type="ECO:0000259" key="5">
    <source>
        <dbReference type="Pfam" id="PF05175"/>
    </source>
</evidence>
<dbReference type="EMBL" id="AVPL01000007">
    <property type="protein sequence ID" value="KGN42241.1"/>
    <property type="molecule type" value="Genomic_DNA"/>
</dbReference>
<name>A0A0A0K383_9MICO</name>
<organism evidence="7 8">
    <name type="scientific">Knoellia aerolata DSM 18566</name>
    <dbReference type="NCBI Taxonomy" id="1385519"/>
    <lineage>
        <taxon>Bacteria</taxon>
        <taxon>Bacillati</taxon>
        <taxon>Actinomycetota</taxon>
        <taxon>Actinomycetes</taxon>
        <taxon>Micrococcales</taxon>
        <taxon>Intrasporangiaceae</taxon>
        <taxon>Knoellia</taxon>
    </lineage>
</organism>
<keyword evidence="2" id="KW-0698">rRNA processing</keyword>
<dbReference type="GO" id="GO:0008757">
    <property type="term" value="F:S-adenosylmethionine-dependent methyltransferase activity"/>
    <property type="evidence" value="ECO:0007669"/>
    <property type="project" value="InterPro"/>
</dbReference>
<dbReference type="STRING" id="1385519.N801_01490"/>
<comment type="caution">
    <text evidence="7">The sequence shown here is derived from an EMBL/GenBank/DDBJ whole genome shotgun (WGS) entry which is preliminary data.</text>
</comment>
<dbReference type="Pfam" id="PF26049">
    <property type="entry name" value="RLMG_N"/>
    <property type="match status" value="1"/>
</dbReference>
<dbReference type="Pfam" id="PF05175">
    <property type="entry name" value="MTS"/>
    <property type="match status" value="1"/>
</dbReference>
<protein>
    <submittedName>
        <fullName evidence="7">SAM-dependent methyltransferase</fullName>
    </submittedName>
</protein>
<dbReference type="InterPro" id="IPR058679">
    <property type="entry name" value="RlmG_N"/>
</dbReference>
<reference evidence="7 8" key="1">
    <citation type="submission" date="2013-08" db="EMBL/GenBank/DDBJ databases">
        <title>The genome sequence of Knoellia aerolata.</title>
        <authorList>
            <person name="Zhu W."/>
            <person name="Wang G."/>
        </authorList>
    </citation>
    <scope>NUCLEOTIDE SEQUENCE [LARGE SCALE GENOMIC DNA]</scope>
    <source>
        <strain evidence="7 8">DSM 18566</strain>
    </source>
</reference>